<comment type="caution">
    <text evidence="2">The sequence shown here is derived from an EMBL/GenBank/DDBJ whole genome shotgun (WGS) entry which is preliminary data.</text>
</comment>
<proteinExistence type="predicted"/>
<dbReference type="EMBL" id="BAABAT010000054">
    <property type="protein sequence ID" value="GAA4262750.1"/>
    <property type="molecule type" value="Genomic_DNA"/>
</dbReference>
<sequence length="72" mass="7544">MNAVAALALLALCPPPVRRILLTLASAVIATNLYVLLPHRARNPGRSGLTRAARRPVSGGRAPVPSRGGLQR</sequence>
<organism evidence="2 3">
    <name type="scientific">Dactylosporangium darangshiense</name>
    <dbReference type="NCBI Taxonomy" id="579108"/>
    <lineage>
        <taxon>Bacteria</taxon>
        <taxon>Bacillati</taxon>
        <taxon>Actinomycetota</taxon>
        <taxon>Actinomycetes</taxon>
        <taxon>Micromonosporales</taxon>
        <taxon>Micromonosporaceae</taxon>
        <taxon>Dactylosporangium</taxon>
    </lineage>
</organism>
<evidence type="ECO:0000313" key="2">
    <source>
        <dbReference type="EMBL" id="GAA4262750.1"/>
    </source>
</evidence>
<name>A0ABP8DRY2_9ACTN</name>
<evidence type="ECO:0000313" key="3">
    <source>
        <dbReference type="Proteomes" id="UP001500620"/>
    </source>
</evidence>
<keyword evidence="3" id="KW-1185">Reference proteome</keyword>
<protein>
    <submittedName>
        <fullName evidence="2">Uncharacterized protein</fullName>
    </submittedName>
</protein>
<gene>
    <name evidence="2" type="ORF">GCM10022255_101070</name>
</gene>
<feature type="region of interest" description="Disordered" evidence="1">
    <location>
        <begin position="41"/>
        <end position="72"/>
    </location>
</feature>
<accession>A0ABP8DRY2</accession>
<dbReference type="Proteomes" id="UP001500620">
    <property type="component" value="Unassembled WGS sequence"/>
</dbReference>
<reference evidence="3" key="1">
    <citation type="journal article" date="2019" name="Int. J. Syst. Evol. Microbiol.">
        <title>The Global Catalogue of Microorganisms (GCM) 10K type strain sequencing project: providing services to taxonomists for standard genome sequencing and annotation.</title>
        <authorList>
            <consortium name="The Broad Institute Genomics Platform"/>
            <consortium name="The Broad Institute Genome Sequencing Center for Infectious Disease"/>
            <person name="Wu L."/>
            <person name="Ma J."/>
        </authorList>
    </citation>
    <scope>NUCLEOTIDE SEQUENCE [LARGE SCALE GENOMIC DNA]</scope>
    <source>
        <strain evidence="3">JCM 17441</strain>
    </source>
</reference>
<evidence type="ECO:0000256" key="1">
    <source>
        <dbReference type="SAM" id="MobiDB-lite"/>
    </source>
</evidence>